<comment type="cofactor">
    <cofactor evidence="15">
        <name>Zn(2+)</name>
        <dbReference type="ChEBI" id="CHEBI:29105"/>
    </cofactor>
    <text evidence="15">Binds 1 zinc ion per subunit.</text>
</comment>
<evidence type="ECO:0000256" key="10">
    <source>
        <dbReference type="ARBA" id="ARBA00022840"/>
    </source>
</evidence>
<dbReference type="GO" id="GO:0005886">
    <property type="term" value="C:plasma membrane"/>
    <property type="evidence" value="ECO:0007669"/>
    <property type="project" value="UniProtKB-SubCell"/>
</dbReference>
<evidence type="ECO:0000256" key="15">
    <source>
        <dbReference type="HAMAP-Rule" id="MF_01458"/>
    </source>
</evidence>
<dbReference type="RefSeq" id="WP_129985410.1">
    <property type="nucleotide sequence ID" value="NZ_SDPU01000010.1"/>
</dbReference>
<dbReference type="GO" id="GO:0005524">
    <property type="term" value="F:ATP binding"/>
    <property type="evidence" value="ECO:0007669"/>
    <property type="project" value="UniProtKB-UniRule"/>
</dbReference>
<feature type="binding site" evidence="15">
    <location>
        <position position="429"/>
    </location>
    <ligand>
        <name>Zn(2+)</name>
        <dbReference type="ChEBI" id="CHEBI:29105"/>
        <note>catalytic</note>
    </ligand>
</feature>
<dbReference type="Gene3D" id="3.40.50.300">
    <property type="entry name" value="P-loop containing nucleotide triphosphate hydrolases"/>
    <property type="match status" value="1"/>
</dbReference>
<dbReference type="AlphaFoldDB" id="A0A4V1Z2I5"/>
<keyword evidence="5 15" id="KW-0812">Transmembrane</keyword>
<dbReference type="Pfam" id="PF01434">
    <property type="entry name" value="Peptidase_M41"/>
    <property type="match status" value="1"/>
</dbReference>
<evidence type="ECO:0000256" key="11">
    <source>
        <dbReference type="ARBA" id="ARBA00022989"/>
    </source>
</evidence>
<accession>A0A4V1Z2I5</accession>
<proteinExistence type="inferred from homology"/>
<feature type="binding site" evidence="15">
    <location>
        <begin position="203"/>
        <end position="210"/>
    </location>
    <ligand>
        <name>ATP</name>
        <dbReference type="ChEBI" id="CHEBI:30616"/>
    </ligand>
</feature>
<sequence length="674" mass="72613">MDFKRIFRGPWLWIVIAVVGVLVALQYLAPNGGYEQVETSEMIGHINDGSVKEITFIDGDQEIQATLDDDKKISASWVAGQQQSIVALAQQEVEKGTIEKSNSENPQPSLLGSILATFLPFVLIILLFLFLMNQVQGGGGRVMQFAKSKAKLISKDMPKTTFADVAGCQEAIEELGEIKEFLQEPAKFQAVGAKIPKGVLLYGPPGTGKTLLARAVAGEAGVPFYSISGSDFVEMFVGVGASRVRDLFEQAKENAPAIVFIDEIDAVGRHRGAGMGGGHDEREQTLNQLLVEMDGFDVRGGVILIAATNRPDILDPALLRPGRFDRQIGVEAPDLAGRHKILQVHSRGKPMAMGVDLMSVARRTPGFTGADLANVLNEAALLTARQNNKAIDDAALDEAIDRVIAGPQKRTRLMSEKEKLITAYHEGGHALVAAALPGTDPVHKVTILPRGRALGYTMVLPDEDKYSQTRSEMLDKLAYMMGGRAAEEMVFHDPTTGAGNDIDKATSLARAMVTQYGMTEKLGAIKLGDDNSEPFLGRDLGHTRNYSEDVAAIVDEQVKLLLSAAHQEAFDILEENRDVLDSLVLELLDKETLDKEEVASIFEPLRRRPVRPAWTGSPTRSPSSIPPVDVPQAVKDRAAANGSTHDTSEGGVILTPPGSGGDVHGDPGVSHDAD</sequence>
<dbReference type="PANTHER" id="PTHR23076">
    <property type="entry name" value="METALLOPROTEASE M41 FTSH"/>
    <property type="match status" value="1"/>
</dbReference>
<evidence type="ECO:0000256" key="4">
    <source>
        <dbReference type="ARBA" id="ARBA00022670"/>
    </source>
</evidence>
<dbReference type="Pfam" id="PF17862">
    <property type="entry name" value="AAA_lid_3"/>
    <property type="match status" value="1"/>
</dbReference>
<keyword evidence="12 15" id="KW-0482">Metalloprotease</keyword>
<dbReference type="FunFam" id="1.10.8.60:FF:000001">
    <property type="entry name" value="ATP-dependent zinc metalloprotease FtsH"/>
    <property type="match status" value="1"/>
</dbReference>
<evidence type="ECO:0000256" key="2">
    <source>
        <dbReference type="ARBA" id="ARBA00010044"/>
    </source>
</evidence>
<dbReference type="SUPFAM" id="SSF52540">
    <property type="entry name" value="P-loop containing nucleoside triphosphate hydrolases"/>
    <property type="match status" value="1"/>
</dbReference>
<dbReference type="Gene3D" id="1.10.8.60">
    <property type="match status" value="1"/>
</dbReference>
<dbReference type="EC" id="3.4.24.-" evidence="15"/>
<evidence type="ECO:0000256" key="8">
    <source>
        <dbReference type="ARBA" id="ARBA00022801"/>
    </source>
</evidence>
<dbReference type="InterPro" id="IPR041569">
    <property type="entry name" value="AAA_lid_3"/>
</dbReference>
<gene>
    <name evidence="15" type="primary">ftsH</name>
    <name evidence="19" type="ORF">ETU37_03110</name>
</gene>
<comment type="similarity">
    <text evidence="16">Belongs to the AAA ATPase family.</text>
</comment>
<feature type="binding site" evidence="15">
    <location>
        <position position="501"/>
    </location>
    <ligand>
        <name>Zn(2+)</name>
        <dbReference type="ChEBI" id="CHEBI:29105"/>
        <note>catalytic</note>
    </ligand>
</feature>
<dbReference type="InterPro" id="IPR011546">
    <property type="entry name" value="Pept_M41_FtsH_extracell"/>
</dbReference>
<comment type="subunit">
    <text evidence="15">Homohexamer.</text>
</comment>
<name>A0A4V1Z2I5_9ACTN</name>
<evidence type="ECO:0000256" key="12">
    <source>
        <dbReference type="ARBA" id="ARBA00023049"/>
    </source>
</evidence>
<comment type="function">
    <text evidence="15">Acts as a processive, ATP-dependent zinc metallopeptidase for both cytoplasmic and membrane proteins. Plays a role in the quality control of integral membrane proteins.</text>
</comment>
<keyword evidence="10 15" id="KW-0067">ATP-binding</keyword>
<dbReference type="Proteomes" id="UP000291189">
    <property type="component" value="Unassembled WGS sequence"/>
</dbReference>
<dbReference type="HAMAP" id="MF_01458">
    <property type="entry name" value="FtsH"/>
    <property type="match status" value="1"/>
</dbReference>
<dbReference type="Pfam" id="PF00004">
    <property type="entry name" value="AAA"/>
    <property type="match status" value="1"/>
</dbReference>
<keyword evidence="13 15" id="KW-0472">Membrane</keyword>
<dbReference type="InterPro" id="IPR003593">
    <property type="entry name" value="AAA+_ATPase"/>
</dbReference>
<dbReference type="Pfam" id="PF06480">
    <property type="entry name" value="FtsH_ext"/>
    <property type="match status" value="1"/>
</dbReference>
<feature type="transmembrane region" description="Helical" evidence="15">
    <location>
        <begin position="12"/>
        <end position="29"/>
    </location>
</feature>
<dbReference type="InterPro" id="IPR037219">
    <property type="entry name" value="Peptidase_M41-like"/>
</dbReference>
<evidence type="ECO:0000256" key="5">
    <source>
        <dbReference type="ARBA" id="ARBA00022692"/>
    </source>
</evidence>
<dbReference type="GO" id="GO:0004176">
    <property type="term" value="F:ATP-dependent peptidase activity"/>
    <property type="evidence" value="ECO:0007669"/>
    <property type="project" value="InterPro"/>
</dbReference>
<comment type="caution">
    <text evidence="19">The sequence shown here is derived from an EMBL/GenBank/DDBJ whole genome shotgun (WGS) entry which is preliminary data.</text>
</comment>
<feature type="active site" evidence="15">
    <location>
        <position position="426"/>
    </location>
</feature>
<dbReference type="FunFam" id="1.20.58.760:FF:000001">
    <property type="entry name" value="ATP-dependent zinc metalloprotease FtsH"/>
    <property type="match status" value="1"/>
</dbReference>
<keyword evidence="6 15" id="KW-0479">Metal-binding</keyword>
<keyword evidence="3 15" id="KW-1003">Cell membrane</keyword>
<keyword evidence="9 15" id="KW-0862">Zinc</keyword>
<evidence type="ECO:0000256" key="7">
    <source>
        <dbReference type="ARBA" id="ARBA00022741"/>
    </source>
</evidence>
<dbReference type="OrthoDB" id="9809379at2"/>
<comment type="similarity">
    <text evidence="14 15">In the central section; belongs to the AAA ATPase family.</text>
</comment>
<dbReference type="SUPFAM" id="SSF140990">
    <property type="entry name" value="FtsH protease domain-like"/>
    <property type="match status" value="1"/>
</dbReference>
<reference evidence="19 20" key="1">
    <citation type="submission" date="2019-01" db="EMBL/GenBank/DDBJ databases">
        <title>Nocardioides guangzhouensis sp. nov., an actinobacterium isolated from soil.</title>
        <authorList>
            <person name="Fu Y."/>
            <person name="Cai Y."/>
            <person name="Lin Z."/>
            <person name="Chen P."/>
        </authorList>
    </citation>
    <scope>NUCLEOTIDE SEQUENCE [LARGE SCALE GENOMIC DNA]</scope>
    <source>
        <strain evidence="19 20">NBRC 105384</strain>
    </source>
</reference>
<evidence type="ECO:0000256" key="16">
    <source>
        <dbReference type="RuleBase" id="RU003651"/>
    </source>
</evidence>
<evidence type="ECO:0000256" key="1">
    <source>
        <dbReference type="ARBA" id="ARBA00004370"/>
    </source>
</evidence>
<evidence type="ECO:0000256" key="17">
    <source>
        <dbReference type="SAM" id="MobiDB-lite"/>
    </source>
</evidence>
<keyword evidence="20" id="KW-1185">Reference proteome</keyword>
<dbReference type="InterPro" id="IPR027417">
    <property type="entry name" value="P-loop_NTPase"/>
</dbReference>
<organism evidence="19 20">
    <name type="scientific">Nocardioides iriomotensis</name>
    <dbReference type="NCBI Taxonomy" id="715784"/>
    <lineage>
        <taxon>Bacteria</taxon>
        <taxon>Bacillati</taxon>
        <taxon>Actinomycetota</taxon>
        <taxon>Actinomycetes</taxon>
        <taxon>Propionibacteriales</taxon>
        <taxon>Nocardioidaceae</taxon>
        <taxon>Nocardioides</taxon>
    </lineage>
</organism>
<protein>
    <recommendedName>
        <fullName evidence="15">ATP-dependent zinc metalloprotease FtsH</fullName>
        <ecNumber evidence="15">3.4.24.-</ecNumber>
    </recommendedName>
</protein>
<comment type="subcellular location">
    <subcellularLocation>
        <location evidence="15">Cell membrane</location>
        <topology evidence="15">Multi-pass membrane protein</topology>
        <orientation evidence="15">Cytoplasmic side</orientation>
    </subcellularLocation>
    <subcellularLocation>
        <location evidence="1">Membrane</location>
    </subcellularLocation>
</comment>
<dbReference type="CDD" id="cd19501">
    <property type="entry name" value="RecA-like_FtsH"/>
    <property type="match status" value="1"/>
</dbReference>
<feature type="binding site" evidence="15">
    <location>
        <position position="425"/>
    </location>
    <ligand>
        <name>Zn(2+)</name>
        <dbReference type="ChEBI" id="CHEBI:29105"/>
        <note>catalytic</note>
    </ligand>
</feature>
<feature type="transmembrane region" description="Helical" evidence="15">
    <location>
        <begin position="110"/>
        <end position="131"/>
    </location>
</feature>
<dbReference type="GO" id="GO:0016887">
    <property type="term" value="F:ATP hydrolysis activity"/>
    <property type="evidence" value="ECO:0007669"/>
    <property type="project" value="UniProtKB-UniRule"/>
</dbReference>
<dbReference type="GO" id="GO:0030163">
    <property type="term" value="P:protein catabolic process"/>
    <property type="evidence" value="ECO:0007669"/>
    <property type="project" value="UniProtKB-UniRule"/>
</dbReference>
<dbReference type="PROSITE" id="PS00674">
    <property type="entry name" value="AAA"/>
    <property type="match status" value="1"/>
</dbReference>
<evidence type="ECO:0000256" key="14">
    <source>
        <dbReference type="ARBA" id="ARBA00061570"/>
    </source>
</evidence>
<dbReference type="InterPro" id="IPR003959">
    <property type="entry name" value="ATPase_AAA_core"/>
</dbReference>
<dbReference type="PANTHER" id="PTHR23076:SF97">
    <property type="entry name" value="ATP-DEPENDENT ZINC METALLOPROTEASE YME1L1"/>
    <property type="match status" value="1"/>
</dbReference>
<evidence type="ECO:0000313" key="19">
    <source>
        <dbReference type="EMBL" id="RYU14526.1"/>
    </source>
</evidence>
<dbReference type="InterPro" id="IPR000642">
    <property type="entry name" value="Peptidase_M41"/>
</dbReference>
<dbReference type="NCBIfam" id="TIGR01241">
    <property type="entry name" value="FtsH_fam"/>
    <property type="match status" value="1"/>
</dbReference>
<dbReference type="InterPro" id="IPR005936">
    <property type="entry name" value="FtsH"/>
</dbReference>
<evidence type="ECO:0000259" key="18">
    <source>
        <dbReference type="SMART" id="SM00382"/>
    </source>
</evidence>
<comment type="similarity">
    <text evidence="2 15">In the C-terminal section; belongs to the peptidase M41 family.</text>
</comment>
<evidence type="ECO:0000256" key="9">
    <source>
        <dbReference type="ARBA" id="ARBA00022833"/>
    </source>
</evidence>
<keyword evidence="4 15" id="KW-0645">Protease</keyword>
<dbReference type="GO" id="GO:0006508">
    <property type="term" value="P:proteolysis"/>
    <property type="evidence" value="ECO:0007669"/>
    <property type="project" value="UniProtKB-KW"/>
</dbReference>
<evidence type="ECO:0000256" key="3">
    <source>
        <dbReference type="ARBA" id="ARBA00022475"/>
    </source>
</evidence>
<evidence type="ECO:0000256" key="6">
    <source>
        <dbReference type="ARBA" id="ARBA00022723"/>
    </source>
</evidence>
<dbReference type="GO" id="GO:0008270">
    <property type="term" value="F:zinc ion binding"/>
    <property type="evidence" value="ECO:0007669"/>
    <property type="project" value="UniProtKB-UniRule"/>
</dbReference>
<feature type="region of interest" description="Disordered" evidence="17">
    <location>
        <begin position="610"/>
        <end position="674"/>
    </location>
</feature>
<dbReference type="GO" id="GO:0004222">
    <property type="term" value="F:metalloendopeptidase activity"/>
    <property type="evidence" value="ECO:0007669"/>
    <property type="project" value="InterPro"/>
</dbReference>
<keyword evidence="11 15" id="KW-1133">Transmembrane helix</keyword>
<evidence type="ECO:0000313" key="20">
    <source>
        <dbReference type="Proteomes" id="UP000291189"/>
    </source>
</evidence>
<keyword evidence="7 15" id="KW-0547">Nucleotide-binding</keyword>
<evidence type="ECO:0000256" key="13">
    <source>
        <dbReference type="ARBA" id="ARBA00023136"/>
    </source>
</evidence>
<feature type="domain" description="AAA+ ATPase" evidence="18">
    <location>
        <begin position="195"/>
        <end position="334"/>
    </location>
</feature>
<dbReference type="Gene3D" id="1.20.58.760">
    <property type="entry name" value="Peptidase M41"/>
    <property type="match status" value="1"/>
</dbReference>
<dbReference type="InterPro" id="IPR003960">
    <property type="entry name" value="ATPase_AAA_CS"/>
</dbReference>
<feature type="compositionally biased region" description="Basic and acidic residues" evidence="17">
    <location>
        <begin position="663"/>
        <end position="674"/>
    </location>
</feature>
<dbReference type="SMART" id="SM00382">
    <property type="entry name" value="AAA"/>
    <property type="match status" value="1"/>
</dbReference>
<dbReference type="EMBL" id="SDPU01000010">
    <property type="protein sequence ID" value="RYU14526.1"/>
    <property type="molecule type" value="Genomic_DNA"/>
</dbReference>
<keyword evidence="8 15" id="KW-0378">Hydrolase</keyword>
<dbReference type="FunFam" id="3.40.50.300:FF:000001">
    <property type="entry name" value="ATP-dependent zinc metalloprotease FtsH"/>
    <property type="match status" value="1"/>
</dbReference>